<evidence type="ECO:0000256" key="2">
    <source>
        <dbReference type="SAM" id="Phobius"/>
    </source>
</evidence>
<organism evidence="4 5">
    <name type="scientific">Thalassiosira oceanica</name>
    <name type="common">Marine diatom</name>
    <dbReference type="NCBI Taxonomy" id="159749"/>
    <lineage>
        <taxon>Eukaryota</taxon>
        <taxon>Sar</taxon>
        <taxon>Stramenopiles</taxon>
        <taxon>Ochrophyta</taxon>
        <taxon>Bacillariophyta</taxon>
        <taxon>Coscinodiscophyceae</taxon>
        <taxon>Thalassiosirophycidae</taxon>
        <taxon>Thalassiosirales</taxon>
        <taxon>Thalassiosiraceae</taxon>
        <taxon>Thalassiosira</taxon>
    </lineage>
</organism>
<feature type="transmembrane region" description="Helical" evidence="2">
    <location>
        <begin position="374"/>
        <end position="393"/>
    </location>
</feature>
<protein>
    <recommendedName>
        <fullName evidence="3">Beta-carotene isomerase D27-like C-terminal domain-containing protein</fullName>
    </recommendedName>
</protein>
<dbReference type="InterPro" id="IPR025114">
    <property type="entry name" value="D27-like_C"/>
</dbReference>
<gene>
    <name evidence="4" type="ORF">THAOC_15145</name>
</gene>
<feature type="domain" description="Beta-carotene isomerase D27-like C-terminal" evidence="3">
    <location>
        <begin position="403"/>
        <end position="468"/>
    </location>
</feature>
<reference evidence="4 5" key="1">
    <citation type="journal article" date="2012" name="Genome Biol.">
        <title>Genome and low-iron response of an oceanic diatom adapted to chronic iron limitation.</title>
        <authorList>
            <person name="Lommer M."/>
            <person name="Specht M."/>
            <person name="Roy A.S."/>
            <person name="Kraemer L."/>
            <person name="Andreson R."/>
            <person name="Gutowska M.A."/>
            <person name="Wolf J."/>
            <person name="Bergner S.V."/>
            <person name="Schilhabel M.B."/>
            <person name="Klostermeier U.C."/>
            <person name="Beiko R.G."/>
            <person name="Rosenstiel P."/>
            <person name="Hippler M."/>
            <person name="Laroche J."/>
        </authorList>
    </citation>
    <scope>NUCLEOTIDE SEQUENCE [LARGE SCALE GENOMIC DNA]</scope>
    <source>
        <strain evidence="4 5">CCMP1005</strain>
    </source>
</reference>
<sequence>VSSVPRLAVSGESPGAPADHLDWEGGGRAGGAGAGAPFFEAQSSALGSLLVAACWGGLKGCDAFRAVGSPPLLLLRTGVTLLDGTASGIPLAFGGKSSITLHSSVSDSNNEVVEKLSEGLRELSECVSITYGYLFKPDDSVTAEDVVMSCDAVDEEQPNSLRQKAHEFGRYHLLVKLLKTDYDAYVKTAEFLSPSRIARLDLPNLQGKVDGVICFNLPRTNDLMKVSSNPLGSDVAYDPASEDQASTQPSSRTVEEDGKSLVADCELEDMKFSESPLDKILLSIFRSQVTENTGGVTSDIPGIKGLLAQGREYMTKELPEGVTYAEHSKEQNTMVKKTLAALMTPVLPPFYRIFMSGIVPKLGTEWDGKQIGPWFYAPWLTTIVTPIFFGFLVGPSRPNRRSDGQRGGLVVEKCKFLQESGCKGLCLHQCKIPAQDFFREELGLDLTVKPNFVTQECQWSFGEKPLTPDEDPSFPNGCLVGCESRKAMADRKGEVLCM</sequence>
<keyword evidence="2" id="KW-0472">Membrane</keyword>
<keyword evidence="2" id="KW-0812">Transmembrane</keyword>
<comment type="caution">
    <text evidence="4">The sequence shown here is derived from an EMBL/GenBank/DDBJ whole genome shotgun (WGS) entry which is preliminary data.</text>
</comment>
<dbReference type="PANTHER" id="PTHR33591">
    <property type="entry name" value="BETA-CAROTENE ISOMERASE D27"/>
    <property type="match status" value="1"/>
</dbReference>
<dbReference type="Pfam" id="PF13225">
    <property type="entry name" value="D27-like_C"/>
    <property type="match status" value="1"/>
</dbReference>
<proteinExistence type="predicted"/>
<evidence type="ECO:0000313" key="4">
    <source>
        <dbReference type="EMBL" id="EJK64149.1"/>
    </source>
</evidence>
<feature type="compositionally biased region" description="Polar residues" evidence="1">
    <location>
        <begin position="243"/>
        <end position="252"/>
    </location>
</feature>
<feature type="region of interest" description="Disordered" evidence="1">
    <location>
        <begin position="1"/>
        <end position="26"/>
    </location>
</feature>
<dbReference type="InterPro" id="IPR038938">
    <property type="entry name" value="D27-like"/>
</dbReference>
<evidence type="ECO:0000313" key="5">
    <source>
        <dbReference type="Proteomes" id="UP000266841"/>
    </source>
</evidence>
<dbReference type="PANTHER" id="PTHR33591:SF2">
    <property type="entry name" value="BETA-CAROTENE ISOMERASE D27"/>
    <property type="match status" value="1"/>
</dbReference>
<dbReference type="AlphaFoldDB" id="K0SGP4"/>
<dbReference type="EMBL" id="AGNL01017591">
    <property type="protein sequence ID" value="EJK64149.1"/>
    <property type="molecule type" value="Genomic_DNA"/>
</dbReference>
<keyword evidence="5" id="KW-1185">Reference proteome</keyword>
<dbReference type="GO" id="GO:0005506">
    <property type="term" value="F:iron ion binding"/>
    <property type="evidence" value="ECO:0007669"/>
    <property type="project" value="InterPro"/>
</dbReference>
<dbReference type="Proteomes" id="UP000266841">
    <property type="component" value="Unassembled WGS sequence"/>
</dbReference>
<feature type="region of interest" description="Disordered" evidence="1">
    <location>
        <begin position="234"/>
        <end position="257"/>
    </location>
</feature>
<evidence type="ECO:0000256" key="1">
    <source>
        <dbReference type="SAM" id="MobiDB-lite"/>
    </source>
</evidence>
<name>K0SGP4_THAOC</name>
<keyword evidence="2" id="KW-1133">Transmembrane helix</keyword>
<dbReference type="OrthoDB" id="416096at2759"/>
<feature type="non-terminal residue" evidence="4">
    <location>
        <position position="1"/>
    </location>
</feature>
<dbReference type="eggNOG" id="ENOG502RKQQ">
    <property type="taxonomic scope" value="Eukaryota"/>
</dbReference>
<accession>K0SGP4</accession>
<evidence type="ECO:0000259" key="3">
    <source>
        <dbReference type="Pfam" id="PF13225"/>
    </source>
</evidence>